<gene>
    <name evidence="4" type="ORF">IGS67_10610</name>
</gene>
<sequence>MAENAPDRLVRLLGLLAFLGRDDVVDAGYASWRLDELAERFEVTPRRILQDINLLFVAGLPGHGPEDLIDFDLDEEDGYVALREPHGMARPLRLSTREAVALVAALRTLAAGLDPELQPREAAEVASTLAVLTRAAGAAASTAALVDVDLGAAAPVAVRAALVRALTDGRRLRLRYVSASDVVSERDVDPVRLATEDSHGYLVAFCLREQAGRSFRVDRILEATVLEDPASPHPELTDAPTFRPAPGDGAVLATLALASPARWIAESVPVEAVRELSDGAFEIDLVVRDTGWFVRLVLEEAENVLAISPAELHAAVTSAAAAALEAYDG</sequence>
<evidence type="ECO:0000313" key="4">
    <source>
        <dbReference type="EMBL" id="MBD9699939.1"/>
    </source>
</evidence>
<evidence type="ECO:0000313" key="5">
    <source>
        <dbReference type="Proteomes" id="UP000642107"/>
    </source>
</evidence>
<dbReference type="InterPro" id="IPR028349">
    <property type="entry name" value="PafC-like"/>
</dbReference>
<dbReference type="EMBL" id="JACZDF010000005">
    <property type="protein sequence ID" value="MBD9699939.1"/>
    <property type="molecule type" value="Genomic_DNA"/>
</dbReference>
<dbReference type="Pfam" id="PF25583">
    <property type="entry name" value="WCX"/>
    <property type="match status" value="1"/>
</dbReference>
<keyword evidence="5" id="KW-1185">Reference proteome</keyword>
<comment type="caution">
    <text evidence="4">The sequence shown here is derived from an EMBL/GenBank/DDBJ whole genome shotgun (WGS) entry which is preliminary data.</text>
</comment>
<feature type="domain" description="WCX" evidence="3">
    <location>
        <begin position="253"/>
        <end position="324"/>
    </location>
</feature>
<reference evidence="4 5" key="1">
    <citation type="submission" date="2020-09" db="EMBL/GenBank/DDBJ databases">
        <title>Flavimobilis rhizosphaerae sp. nov., isolated from rhizosphere soil of Spartina alterniflora.</title>
        <authorList>
            <person name="Hanqin C."/>
        </authorList>
    </citation>
    <scope>NUCLEOTIDE SEQUENCE [LARGE SCALE GENOMIC DNA]</scope>
    <source>
        <strain evidence="4 5">GY 10621</strain>
    </source>
</reference>
<feature type="domain" description="PafC HTH" evidence="2">
    <location>
        <begin position="7"/>
        <end position="133"/>
    </location>
</feature>
<dbReference type="InterPro" id="IPR051534">
    <property type="entry name" value="CBASS_pafABC_assoc_protein"/>
</dbReference>
<dbReference type="Proteomes" id="UP000642107">
    <property type="component" value="Unassembled WGS sequence"/>
</dbReference>
<dbReference type="PIRSF" id="PIRSF016838">
    <property type="entry name" value="PafC"/>
    <property type="match status" value="1"/>
</dbReference>
<dbReference type="Pfam" id="PF19187">
    <property type="entry name" value="HTH_PafC"/>
    <property type="match status" value="1"/>
</dbReference>
<dbReference type="Pfam" id="PF13280">
    <property type="entry name" value="WYL"/>
    <property type="match status" value="1"/>
</dbReference>
<organism evidence="4 5">
    <name type="scientific">Flavimobilis rhizosphaerae</name>
    <dbReference type="NCBI Taxonomy" id="2775421"/>
    <lineage>
        <taxon>Bacteria</taxon>
        <taxon>Bacillati</taxon>
        <taxon>Actinomycetota</taxon>
        <taxon>Actinomycetes</taxon>
        <taxon>Micrococcales</taxon>
        <taxon>Jonesiaceae</taxon>
        <taxon>Flavimobilis</taxon>
    </lineage>
</organism>
<dbReference type="InterPro" id="IPR026881">
    <property type="entry name" value="WYL_dom"/>
</dbReference>
<dbReference type="InterPro" id="IPR043839">
    <property type="entry name" value="PafC_HTH"/>
</dbReference>
<dbReference type="PROSITE" id="PS52050">
    <property type="entry name" value="WYL"/>
    <property type="match status" value="1"/>
</dbReference>
<dbReference type="RefSeq" id="WP_192280632.1">
    <property type="nucleotide sequence ID" value="NZ_JACZDF010000005.1"/>
</dbReference>
<evidence type="ECO:0000259" key="3">
    <source>
        <dbReference type="Pfam" id="PF25583"/>
    </source>
</evidence>
<accession>A0ABR9DSL5</accession>
<name>A0ABR9DSL5_9MICO</name>
<evidence type="ECO:0000259" key="1">
    <source>
        <dbReference type="Pfam" id="PF13280"/>
    </source>
</evidence>
<evidence type="ECO:0000259" key="2">
    <source>
        <dbReference type="Pfam" id="PF19187"/>
    </source>
</evidence>
<dbReference type="InterPro" id="IPR057727">
    <property type="entry name" value="WCX_dom"/>
</dbReference>
<protein>
    <submittedName>
        <fullName evidence="4">WYL domain-containing protein</fullName>
    </submittedName>
</protein>
<dbReference type="PANTHER" id="PTHR34580:SF1">
    <property type="entry name" value="PROTEIN PAFC"/>
    <property type="match status" value="1"/>
</dbReference>
<proteinExistence type="predicted"/>
<feature type="domain" description="WYL" evidence="1">
    <location>
        <begin position="160"/>
        <end position="225"/>
    </location>
</feature>
<dbReference type="PANTHER" id="PTHR34580">
    <property type="match status" value="1"/>
</dbReference>